<evidence type="ECO:0000313" key="2">
    <source>
        <dbReference type="Proteomes" id="UP001162992"/>
    </source>
</evidence>
<name>A0ACC2CKX2_DIPCM</name>
<evidence type="ECO:0000313" key="1">
    <source>
        <dbReference type="EMBL" id="KAJ7542640.1"/>
    </source>
</evidence>
<gene>
    <name evidence="1" type="ORF">O6H91_09G004600</name>
</gene>
<comment type="caution">
    <text evidence="1">The sequence shown here is derived from an EMBL/GenBank/DDBJ whole genome shotgun (WGS) entry which is preliminary data.</text>
</comment>
<sequence length="132" mass="15067">MALQAEIFTRRSDVEPEDSDWSLRLLERARNGVAEFDDEQIVVMSQVLANDLNIGYEDITNAQVQNFNGVKIRNLKQLAQLVDSCTDEFMCFQLDETMMVVLDTKASHLATPQILKDYSIPLERSQDLINLT</sequence>
<proteinExistence type="predicted"/>
<protein>
    <submittedName>
        <fullName evidence="1">Uncharacterized protein</fullName>
    </submittedName>
</protein>
<keyword evidence="2" id="KW-1185">Reference proteome</keyword>
<dbReference type="EMBL" id="CM055100">
    <property type="protein sequence ID" value="KAJ7542640.1"/>
    <property type="molecule type" value="Genomic_DNA"/>
</dbReference>
<reference evidence="2" key="1">
    <citation type="journal article" date="2024" name="Proc. Natl. Acad. Sci. U.S.A.">
        <title>Extraordinary preservation of gene collinearity over three hundred million years revealed in homosporous lycophytes.</title>
        <authorList>
            <person name="Li C."/>
            <person name="Wickell D."/>
            <person name="Kuo L.Y."/>
            <person name="Chen X."/>
            <person name="Nie B."/>
            <person name="Liao X."/>
            <person name="Peng D."/>
            <person name="Ji J."/>
            <person name="Jenkins J."/>
            <person name="Williams M."/>
            <person name="Shu S."/>
            <person name="Plott C."/>
            <person name="Barry K."/>
            <person name="Rajasekar S."/>
            <person name="Grimwood J."/>
            <person name="Han X."/>
            <person name="Sun S."/>
            <person name="Hou Z."/>
            <person name="He W."/>
            <person name="Dai G."/>
            <person name="Sun C."/>
            <person name="Schmutz J."/>
            <person name="Leebens-Mack J.H."/>
            <person name="Li F.W."/>
            <person name="Wang L."/>
        </authorList>
    </citation>
    <scope>NUCLEOTIDE SEQUENCE [LARGE SCALE GENOMIC DNA]</scope>
    <source>
        <strain evidence="2">cv. PW_Plant_1</strain>
    </source>
</reference>
<organism evidence="1 2">
    <name type="scientific">Diphasiastrum complanatum</name>
    <name type="common">Issler's clubmoss</name>
    <name type="synonym">Lycopodium complanatum</name>
    <dbReference type="NCBI Taxonomy" id="34168"/>
    <lineage>
        <taxon>Eukaryota</taxon>
        <taxon>Viridiplantae</taxon>
        <taxon>Streptophyta</taxon>
        <taxon>Embryophyta</taxon>
        <taxon>Tracheophyta</taxon>
        <taxon>Lycopodiopsida</taxon>
        <taxon>Lycopodiales</taxon>
        <taxon>Lycopodiaceae</taxon>
        <taxon>Lycopodioideae</taxon>
        <taxon>Diphasiastrum</taxon>
    </lineage>
</organism>
<accession>A0ACC2CKX2</accession>
<dbReference type="Proteomes" id="UP001162992">
    <property type="component" value="Chromosome 9"/>
</dbReference>